<dbReference type="PANTHER" id="PTHR35400:SF1">
    <property type="entry name" value="SLR1083 PROTEIN"/>
    <property type="match status" value="1"/>
</dbReference>
<evidence type="ECO:0000313" key="2">
    <source>
        <dbReference type="EMBL" id="KST62461.1"/>
    </source>
</evidence>
<dbReference type="InterPro" id="IPR011335">
    <property type="entry name" value="Restrct_endonuc-II-like"/>
</dbReference>
<dbReference type="Gene3D" id="3.90.1570.10">
    <property type="entry name" value="tt1808, chain A"/>
    <property type="match status" value="1"/>
</dbReference>
<evidence type="ECO:0000313" key="3">
    <source>
        <dbReference type="Proteomes" id="UP000053372"/>
    </source>
</evidence>
<dbReference type="InterPro" id="IPR012296">
    <property type="entry name" value="Nuclease_put_TT1808"/>
</dbReference>
<protein>
    <recommendedName>
        <fullName evidence="1">Putative restriction endonuclease domain-containing protein</fullName>
    </recommendedName>
</protein>
<sequence length="215" mass="24402">MQELKTKIPTDTWVVATWDEYIQIIESPTYKKATGYYYDRRMRIEMPPLGNDHASDHTIIINAASLYAAVKKIPMNGKDNCTFRKNAFNDAQPDVAYYIGKNANAIPYGTSIVDLDVYPVPNLVIEVANTSLADDKGEKRLLYEDLGVDEYWIVDVQNVQIIAFTMIDGGSKRITASQVLPGLEFSLLNEAFRRTRETNQSEVIAWLLTQFHQAE</sequence>
<name>A0A0V7ZDB2_9CYAN</name>
<dbReference type="AlphaFoldDB" id="A0A0V7ZDB2"/>
<dbReference type="PANTHER" id="PTHR35400">
    <property type="entry name" value="SLR1083 PROTEIN"/>
    <property type="match status" value="1"/>
</dbReference>
<comment type="caution">
    <text evidence="2">The sequence shown here is derived from an EMBL/GenBank/DDBJ whole genome shotgun (WGS) entry which is preliminary data.</text>
</comment>
<dbReference type="InterPro" id="IPR008538">
    <property type="entry name" value="Uma2"/>
</dbReference>
<reference evidence="2 3" key="1">
    <citation type="journal article" date="2015" name="Genome Announc.">
        <title>Draft Genome of the Euendolithic (true boring) Cyanobacterium Mastigocoleus testarum strain BC008.</title>
        <authorList>
            <person name="Guida B.S."/>
            <person name="Garcia-Pichel F."/>
        </authorList>
    </citation>
    <scope>NUCLEOTIDE SEQUENCE [LARGE SCALE GENOMIC DNA]</scope>
    <source>
        <strain evidence="2 3">BC008</strain>
    </source>
</reference>
<dbReference type="EMBL" id="LMTZ01000155">
    <property type="protein sequence ID" value="KST62461.1"/>
    <property type="molecule type" value="Genomic_DNA"/>
</dbReference>
<proteinExistence type="predicted"/>
<feature type="domain" description="Putative restriction endonuclease" evidence="1">
    <location>
        <begin position="44"/>
        <end position="192"/>
    </location>
</feature>
<dbReference type="Pfam" id="PF05685">
    <property type="entry name" value="Uma2"/>
    <property type="match status" value="1"/>
</dbReference>
<dbReference type="RefSeq" id="WP_027846684.1">
    <property type="nucleotide sequence ID" value="NZ_LMTZ01000155.1"/>
</dbReference>
<dbReference type="OrthoDB" id="459822at2"/>
<evidence type="ECO:0000259" key="1">
    <source>
        <dbReference type="Pfam" id="PF05685"/>
    </source>
</evidence>
<dbReference type="CDD" id="cd06260">
    <property type="entry name" value="DUF820-like"/>
    <property type="match status" value="1"/>
</dbReference>
<gene>
    <name evidence="2" type="ORF">BC008_09840</name>
</gene>
<accession>A0A0V7ZDB2</accession>
<dbReference type="SUPFAM" id="SSF52980">
    <property type="entry name" value="Restriction endonuclease-like"/>
    <property type="match status" value="1"/>
</dbReference>
<organism evidence="2 3">
    <name type="scientific">Mastigocoleus testarum BC008</name>
    <dbReference type="NCBI Taxonomy" id="371196"/>
    <lineage>
        <taxon>Bacteria</taxon>
        <taxon>Bacillati</taxon>
        <taxon>Cyanobacteriota</taxon>
        <taxon>Cyanophyceae</taxon>
        <taxon>Nostocales</taxon>
        <taxon>Hapalosiphonaceae</taxon>
        <taxon>Mastigocoleus</taxon>
    </lineage>
</organism>
<keyword evidence="3" id="KW-1185">Reference proteome</keyword>
<dbReference type="Proteomes" id="UP000053372">
    <property type="component" value="Unassembled WGS sequence"/>
</dbReference>